<evidence type="ECO:0000256" key="1">
    <source>
        <dbReference type="ARBA" id="ARBA00004196"/>
    </source>
</evidence>
<dbReference type="InterPro" id="IPR001320">
    <property type="entry name" value="Iontro_rcpt_C"/>
</dbReference>
<comment type="caution">
    <text evidence="8">The sequence shown here is derived from an EMBL/GenBank/DDBJ whole genome shotgun (WGS) entry which is preliminary data.</text>
</comment>
<comment type="subcellular location">
    <subcellularLocation>
        <location evidence="1">Cell envelope</location>
    </subcellularLocation>
</comment>
<feature type="signal peptide" evidence="5">
    <location>
        <begin position="1"/>
        <end position="22"/>
    </location>
</feature>
<proteinExistence type="inferred from homology"/>
<evidence type="ECO:0000256" key="3">
    <source>
        <dbReference type="ARBA" id="ARBA00022729"/>
    </source>
</evidence>
<dbReference type="Proteomes" id="UP001501353">
    <property type="component" value="Unassembled WGS sequence"/>
</dbReference>
<evidence type="ECO:0000256" key="5">
    <source>
        <dbReference type="SAM" id="SignalP"/>
    </source>
</evidence>
<keyword evidence="9" id="KW-1185">Reference proteome</keyword>
<dbReference type="EMBL" id="BAAAZE010000013">
    <property type="protein sequence ID" value="GAA4030627.1"/>
    <property type="molecule type" value="Genomic_DNA"/>
</dbReference>
<evidence type="ECO:0000313" key="9">
    <source>
        <dbReference type="Proteomes" id="UP001501353"/>
    </source>
</evidence>
<dbReference type="CDD" id="cd13530">
    <property type="entry name" value="PBP2_peptides_like"/>
    <property type="match status" value="1"/>
</dbReference>
<dbReference type="SMART" id="SM00079">
    <property type="entry name" value="PBPe"/>
    <property type="match status" value="1"/>
</dbReference>
<dbReference type="SMART" id="SM00062">
    <property type="entry name" value="PBPb"/>
    <property type="match status" value="1"/>
</dbReference>
<evidence type="ECO:0000259" key="7">
    <source>
        <dbReference type="SMART" id="SM00079"/>
    </source>
</evidence>
<dbReference type="SUPFAM" id="SSF53850">
    <property type="entry name" value="Periplasmic binding protein-like II"/>
    <property type="match status" value="1"/>
</dbReference>
<reference evidence="9" key="1">
    <citation type="journal article" date="2019" name="Int. J. Syst. Evol. Microbiol.">
        <title>The Global Catalogue of Microorganisms (GCM) 10K type strain sequencing project: providing services to taxonomists for standard genome sequencing and annotation.</title>
        <authorList>
            <consortium name="The Broad Institute Genomics Platform"/>
            <consortium name="The Broad Institute Genome Sequencing Center for Infectious Disease"/>
            <person name="Wu L."/>
            <person name="Ma J."/>
        </authorList>
    </citation>
    <scope>NUCLEOTIDE SEQUENCE [LARGE SCALE GENOMIC DNA]</scope>
    <source>
        <strain evidence="9">JCM 16673</strain>
    </source>
</reference>
<keyword evidence="3 5" id="KW-0732">Signal</keyword>
<feature type="chain" id="PRO_5046808080" evidence="5">
    <location>
        <begin position="23"/>
        <end position="255"/>
    </location>
</feature>
<dbReference type="PANTHER" id="PTHR35936">
    <property type="entry name" value="MEMBRANE-BOUND LYTIC MUREIN TRANSGLYCOSYLASE F"/>
    <property type="match status" value="1"/>
</dbReference>
<dbReference type="PROSITE" id="PS01039">
    <property type="entry name" value="SBP_BACTERIAL_3"/>
    <property type="match status" value="1"/>
</dbReference>
<evidence type="ECO:0000313" key="8">
    <source>
        <dbReference type="EMBL" id="GAA4030627.1"/>
    </source>
</evidence>
<comment type="similarity">
    <text evidence="2 4">Belongs to the bacterial solute-binding protein 3 family.</text>
</comment>
<evidence type="ECO:0000259" key="6">
    <source>
        <dbReference type="SMART" id="SM00062"/>
    </source>
</evidence>
<evidence type="ECO:0000256" key="4">
    <source>
        <dbReference type="RuleBase" id="RU003744"/>
    </source>
</evidence>
<protein>
    <submittedName>
        <fullName evidence="8">ABC transporter substrate-binding protein</fullName>
    </submittedName>
</protein>
<dbReference type="InterPro" id="IPR018313">
    <property type="entry name" value="SBP_3_CS"/>
</dbReference>
<dbReference type="RefSeq" id="WP_344764641.1">
    <property type="nucleotide sequence ID" value="NZ_BAAAZE010000013.1"/>
</dbReference>
<evidence type="ECO:0000256" key="2">
    <source>
        <dbReference type="ARBA" id="ARBA00010333"/>
    </source>
</evidence>
<dbReference type="Pfam" id="PF00497">
    <property type="entry name" value="SBP_bac_3"/>
    <property type="match status" value="1"/>
</dbReference>
<dbReference type="InterPro" id="IPR001638">
    <property type="entry name" value="Solute-binding_3/MltF_N"/>
</dbReference>
<name>A0ABP7TSS0_9BURK</name>
<feature type="domain" description="Solute-binding protein family 3/N-terminal" evidence="6">
    <location>
        <begin position="33"/>
        <end position="250"/>
    </location>
</feature>
<sequence>MKRFLLAYAVITGLISGSAVQARTLDEIKAAGTIIVATEGAYAPFNYFQGAKLSGFEVELAEAMVKKMGLKLEWKALSFDALLAGLRQDRWDMVMASFGVTDERAKAVLFTSPYYCSGGVIVSKDAAIKDAASLTGKTVAVQTGSTYMENVKKLAGVKEVKNFPQDTDARSALVAGRVDAWVSDRFVVKSATESNPGLGLKTGDYLFVERIAAAVKKGNAPLAAAVDKALAEVMADGTYKTISEKFLKEDIRCKS</sequence>
<organism evidence="8 9">
    <name type="scientific">Actimicrobium antarcticum</name>
    <dbReference type="NCBI Taxonomy" id="1051899"/>
    <lineage>
        <taxon>Bacteria</taxon>
        <taxon>Pseudomonadati</taxon>
        <taxon>Pseudomonadota</taxon>
        <taxon>Betaproteobacteria</taxon>
        <taxon>Burkholderiales</taxon>
        <taxon>Oxalobacteraceae</taxon>
        <taxon>Actimicrobium</taxon>
    </lineage>
</organism>
<dbReference type="Gene3D" id="3.40.190.10">
    <property type="entry name" value="Periplasmic binding protein-like II"/>
    <property type="match status" value="2"/>
</dbReference>
<dbReference type="PANTHER" id="PTHR35936:SF19">
    <property type="entry name" value="AMINO-ACID-BINDING PROTEIN YXEM-RELATED"/>
    <property type="match status" value="1"/>
</dbReference>
<gene>
    <name evidence="8" type="ORF">GCM10022212_31220</name>
</gene>
<accession>A0ABP7TSS0</accession>
<feature type="domain" description="Ionotropic glutamate receptor C-terminal" evidence="7">
    <location>
        <begin position="33"/>
        <end position="249"/>
    </location>
</feature>